<dbReference type="GO" id="GO:0046872">
    <property type="term" value="F:metal ion binding"/>
    <property type="evidence" value="ECO:0007669"/>
    <property type="project" value="UniProtKB-KW"/>
</dbReference>
<keyword evidence="1" id="KW-0349">Heme</keyword>
<evidence type="ECO:0000259" key="4">
    <source>
        <dbReference type="PROSITE" id="PS51007"/>
    </source>
</evidence>
<organism evidence="5">
    <name type="scientific">marine sediment metagenome</name>
    <dbReference type="NCBI Taxonomy" id="412755"/>
    <lineage>
        <taxon>unclassified sequences</taxon>
        <taxon>metagenomes</taxon>
        <taxon>ecological metagenomes</taxon>
    </lineage>
</organism>
<keyword evidence="2" id="KW-0479">Metal-binding</keyword>
<dbReference type="Pfam" id="PF00034">
    <property type="entry name" value="Cytochrom_C"/>
    <property type="match status" value="1"/>
</dbReference>
<feature type="non-terminal residue" evidence="5">
    <location>
        <position position="1"/>
    </location>
</feature>
<name>A0A0F8YM97_9ZZZZ</name>
<dbReference type="GO" id="GO:0009055">
    <property type="term" value="F:electron transfer activity"/>
    <property type="evidence" value="ECO:0007669"/>
    <property type="project" value="InterPro"/>
</dbReference>
<evidence type="ECO:0000256" key="3">
    <source>
        <dbReference type="ARBA" id="ARBA00023004"/>
    </source>
</evidence>
<gene>
    <name evidence="5" type="ORF">LCGC14_2802650</name>
</gene>
<dbReference type="PROSITE" id="PS51007">
    <property type="entry name" value="CYTC"/>
    <property type="match status" value="1"/>
</dbReference>
<reference evidence="5" key="1">
    <citation type="journal article" date="2015" name="Nature">
        <title>Complex archaea that bridge the gap between prokaryotes and eukaryotes.</title>
        <authorList>
            <person name="Spang A."/>
            <person name="Saw J.H."/>
            <person name="Jorgensen S.L."/>
            <person name="Zaremba-Niedzwiedzka K."/>
            <person name="Martijn J."/>
            <person name="Lind A.E."/>
            <person name="van Eijk R."/>
            <person name="Schleper C."/>
            <person name="Guy L."/>
            <person name="Ettema T.J."/>
        </authorList>
    </citation>
    <scope>NUCLEOTIDE SEQUENCE</scope>
</reference>
<dbReference type="SUPFAM" id="SSF46626">
    <property type="entry name" value="Cytochrome c"/>
    <property type="match status" value="1"/>
</dbReference>
<evidence type="ECO:0000313" key="5">
    <source>
        <dbReference type="EMBL" id="KKK82513.1"/>
    </source>
</evidence>
<comment type="caution">
    <text evidence="5">The sequence shown here is derived from an EMBL/GenBank/DDBJ whole genome shotgun (WGS) entry which is preliminary data.</text>
</comment>
<accession>A0A0F8YM97</accession>
<keyword evidence="3" id="KW-0408">Iron</keyword>
<protein>
    <recommendedName>
        <fullName evidence="4">Cytochrome c domain-containing protein</fullName>
    </recommendedName>
</protein>
<dbReference type="Gene3D" id="1.10.760.10">
    <property type="entry name" value="Cytochrome c-like domain"/>
    <property type="match status" value="1"/>
</dbReference>
<dbReference type="GO" id="GO:0020037">
    <property type="term" value="F:heme binding"/>
    <property type="evidence" value="ECO:0007669"/>
    <property type="project" value="InterPro"/>
</dbReference>
<dbReference type="InterPro" id="IPR036909">
    <property type="entry name" value="Cyt_c-like_dom_sf"/>
</dbReference>
<evidence type="ECO:0000256" key="1">
    <source>
        <dbReference type="ARBA" id="ARBA00022617"/>
    </source>
</evidence>
<sequence length="83" mass="9300">PGLGQEVYEDNCAYCHVLNGEGEELGPDLTARCRQVFLDRLNYTRGHLPEPWAVPFLLTFHQGWQALDARLFALAAEVAAKTK</sequence>
<dbReference type="AlphaFoldDB" id="A0A0F8YM97"/>
<proteinExistence type="predicted"/>
<dbReference type="InterPro" id="IPR009056">
    <property type="entry name" value="Cyt_c-like_dom"/>
</dbReference>
<evidence type="ECO:0000256" key="2">
    <source>
        <dbReference type="ARBA" id="ARBA00022723"/>
    </source>
</evidence>
<feature type="domain" description="Cytochrome c" evidence="4">
    <location>
        <begin position="1"/>
        <end position="83"/>
    </location>
</feature>
<dbReference type="EMBL" id="LAZR01052639">
    <property type="protein sequence ID" value="KKK82513.1"/>
    <property type="molecule type" value="Genomic_DNA"/>
</dbReference>